<comment type="caution">
    <text evidence="7">The sequence shown here is derived from an EMBL/GenBank/DDBJ whole genome shotgun (WGS) entry which is preliminary data.</text>
</comment>
<accession>A0A7K3W8Q7</accession>
<organism evidence="7 8">
    <name type="scientific">Goekera deserti</name>
    <dbReference type="NCBI Taxonomy" id="2497753"/>
    <lineage>
        <taxon>Bacteria</taxon>
        <taxon>Bacillati</taxon>
        <taxon>Actinomycetota</taxon>
        <taxon>Actinomycetes</taxon>
        <taxon>Geodermatophilales</taxon>
        <taxon>Geodermatophilaceae</taxon>
        <taxon>Goekera</taxon>
    </lineage>
</organism>
<dbReference type="GO" id="GO:0022625">
    <property type="term" value="C:cytosolic large ribosomal subunit"/>
    <property type="evidence" value="ECO:0007669"/>
    <property type="project" value="TreeGrafter"/>
</dbReference>
<reference evidence="7 8" key="1">
    <citation type="submission" date="2020-02" db="EMBL/GenBank/DDBJ databases">
        <title>The whole genome sequence of CPCC 205119.</title>
        <authorList>
            <person name="Jiang Z."/>
        </authorList>
    </citation>
    <scope>NUCLEOTIDE SEQUENCE [LARGE SCALE GENOMIC DNA]</scope>
    <source>
        <strain evidence="7 8">CPCC 205119</strain>
    </source>
</reference>
<feature type="region of interest" description="Disordered" evidence="6">
    <location>
        <begin position="238"/>
        <end position="259"/>
    </location>
</feature>
<evidence type="ECO:0000256" key="1">
    <source>
        <dbReference type="ARBA" id="ARBA00008777"/>
    </source>
</evidence>
<dbReference type="InterPro" id="IPR000456">
    <property type="entry name" value="Ribosomal_bL17"/>
</dbReference>
<gene>
    <name evidence="4 7" type="primary">rplQ</name>
    <name evidence="7" type="ORF">G1H19_01770</name>
</gene>
<dbReference type="PANTHER" id="PTHR14413">
    <property type="entry name" value="RIBOSOMAL PROTEIN L17"/>
    <property type="match status" value="1"/>
</dbReference>
<keyword evidence="8" id="KW-1185">Reference proteome</keyword>
<dbReference type="FunFam" id="3.90.1030.10:FF:000001">
    <property type="entry name" value="50S ribosomal protein L17"/>
    <property type="match status" value="1"/>
</dbReference>
<sequence>MPTPTKGPRLGGSPAHERLMLANLATSLFEHGKITTTEAKAKRLRPLAEKLVTFAKRGDLHARRQVMTTIRDKNVVHHLFAEIGPRYENRPGGYTRIVKVGPRKGDNAPMAVIEMVEALTVAQQAVGEAERARGTRFATPRSGGSSAAGEVTADTAALTDAGGTTGPGGDTSPDVTEGSEGVDDAQAVVTDVFTPDGETQDDTAVTPEPKRENAAVVDDEAISPEVAAAAAAEVEAAELGDAATAGRQAPGGESERDPK</sequence>
<evidence type="ECO:0000256" key="3">
    <source>
        <dbReference type="ARBA" id="ARBA00023274"/>
    </source>
</evidence>
<protein>
    <recommendedName>
        <fullName evidence="4">Large ribosomal subunit protein bL17</fullName>
    </recommendedName>
</protein>
<feature type="region of interest" description="Disordered" evidence="6">
    <location>
        <begin position="158"/>
        <end position="221"/>
    </location>
</feature>
<dbReference type="AlphaFoldDB" id="A0A7K3W8Q7"/>
<dbReference type="NCBIfam" id="TIGR00059">
    <property type="entry name" value="L17"/>
    <property type="match status" value="1"/>
</dbReference>
<dbReference type="Proteomes" id="UP000470470">
    <property type="component" value="Unassembled WGS sequence"/>
</dbReference>
<evidence type="ECO:0000313" key="8">
    <source>
        <dbReference type="Proteomes" id="UP000470470"/>
    </source>
</evidence>
<name>A0A7K3W8Q7_9ACTN</name>
<dbReference type="Pfam" id="PF01196">
    <property type="entry name" value="Ribosomal_L17"/>
    <property type="match status" value="1"/>
</dbReference>
<dbReference type="InterPro" id="IPR036373">
    <property type="entry name" value="Ribosomal_bL17_sf"/>
</dbReference>
<evidence type="ECO:0000313" key="7">
    <source>
        <dbReference type="EMBL" id="NEL52744.1"/>
    </source>
</evidence>
<keyword evidence="2 4" id="KW-0689">Ribosomal protein</keyword>
<proteinExistence type="inferred from homology"/>
<evidence type="ECO:0000256" key="5">
    <source>
        <dbReference type="RuleBase" id="RU000660"/>
    </source>
</evidence>
<dbReference type="InterPro" id="IPR047859">
    <property type="entry name" value="Ribosomal_bL17_CS"/>
</dbReference>
<keyword evidence="3 4" id="KW-0687">Ribonucleoprotein</keyword>
<dbReference type="Gene3D" id="3.90.1030.10">
    <property type="entry name" value="Ribosomal protein L17"/>
    <property type="match status" value="1"/>
</dbReference>
<comment type="similarity">
    <text evidence="1 4 5">Belongs to the bacterial ribosomal protein bL17 family.</text>
</comment>
<dbReference type="PROSITE" id="PS01167">
    <property type="entry name" value="RIBOSOMAL_L17"/>
    <property type="match status" value="1"/>
</dbReference>
<dbReference type="EMBL" id="JAAGWK010000005">
    <property type="protein sequence ID" value="NEL52744.1"/>
    <property type="molecule type" value="Genomic_DNA"/>
</dbReference>
<evidence type="ECO:0000256" key="4">
    <source>
        <dbReference type="HAMAP-Rule" id="MF_01368"/>
    </source>
</evidence>
<comment type="subunit">
    <text evidence="4">Part of the 50S ribosomal subunit. Contacts protein L32.</text>
</comment>
<dbReference type="HAMAP" id="MF_01368">
    <property type="entry name" value="Ribosomal_bL17"/>
    <property type="match status" value="1"/>
</dbReference>
<dbReference type="SUPFAM" id="SSF64263">
    <property type="entry name" value="Prokaryotic ribosomal protein L17"/>
    <property type="match status" value="1"/>
</dbReference>
<dbReference type="GO" id="GO:0003735">
    <property type="term" value="F:structural constituent of ribosome"/>
    <property type="evidence" value="ECO:0007669"/>
    <property type="project" value="InterPro"/>
</dbReference>
<dbReference type="GO" id="GO:0006412">
    <property type="term" value="P:translation"/>
    <property type="evidence" value="ECO:0007669"/>
    <property type="project" value="UniProtKB-UniRule"/>
</dbReference>
<dbReference type="PANTHER" id="PTHR14413:SF16">
    <property type="entry name" value="LARGE RIBOSOMAL SUBUNIT PROTEIN BL17M"/>
    <property type="match status" value="1"/>
</dbReference>
<evidence type="ECO:0000256" key="6">
    <source>
        <dbReference type="SAM" id="MobiDB-lite"/>
    </source>
</evidence>
<evidence type="ECO:0000256" key="2">
    <source>
        <dbReference type="ARBA" id="ARBA00022980"/>
    </source>
</evidence>